<dbReference type="SUPFAM" id="SSF47413">
    <property type="entry name" value="lambda repressor-like DNA-binding domains"/>
    <property type="match status" value="1"/>
</dbReference>
<name>A0A926KP52_9BACL</name>
<reference evidence="2" key="1">
    <citation type="submission" date="2020-09" db="EMBL/GenBank/DDBJ databases">
        <title>Draft Genome Sequence of Paenibacillus sp. WST5.</title>
        <authorList>
            <person name="Bao Z."/>
        </authorList>
    </citation>
    <scope>NUCLEOTIDE SEQUENCE</scope>
    <source>
        <strain evidence="2">WST5</strain>
    </source>
</reference>
<keyword evidence="3" id="KW-1185">Reference proteome</keyword>
<dbReference type="PROSITE" id="PS50943">
    <property type="entry name" value="HTH_CROC1"/>
    <property type="match status" value="1"/>
</dbReference>
<dbReference type="EMBL" id="JACVVD010000002">
    <property type="protein sequence ID" value="MBD0379580.1"/>
    <property type="molecule type" value="Genomic_DNA"/>
</dbReference>
<dbReference type="Gene3D" id="1.10.260.40">
    <property type="entry name" value="lambda repressor-like DNA-binding domains"/>
    <property type="match status" value="1"/>
</dbReference>
<dbReference type="AlphaFoldDB" id="A0A926KP52"/>
<dbReference type="InterPro" id="IPR010982">
    <property type="entry name" value="Lambda_DNA-bd_dom_sf"/>
</dbReference>
<proteinExistence type="predicted"/>
<evidence type="ECO:0000313" key="3">
    <source>
        <dbReference type="Proteomes" id="UP000650466"/>
    </source>
</evidence>
<dbReference type="CDD" id="cd00093">
    <property type="entry name" value="HTH_XRE"/>
    <property type="match status" value="1"/>
</dbReference>
<organism evidence="2 3">
    <name type="scientific">Paenibacillus sedimenti</name>
    <dbReference type="NCBI Taxonomy" id="2770274"/>
    <lineage>
        <taxon>Bacteria</taxon>
        <taxon>Bacillati</taxon>
        <taxon>Bacillota</taxon>
        <taxon>Bacilli</taxon>
        <taxon>Bacillales</taxon>
        <taxon>Paenibacillaceae</taxon>
        <taxon>Paenibacillus</taxon>
    </lineage>
</organism>
<dbReference type="InterPro" id="IPR001387">
    <property type="entry name" value="Cro/C1-type_HTH"/>
</dbReference>
<gene>
    <name evidence="2" type="ORF">ICC18_05585</name>
</gene>
<evidence type="ECO:0000313" key="2">
    <source>
        <dbReference type="EMBL" id="MBD0379580.1"/>
    </source>
</evidence>
<accession>A0A926KP52</accession>
<dbReference type="Pfam" id="PF01381">
    <property type="entry name" value="HTH_3"/>
    <property type="match status" value="1"/>
</dbReference>
<dbReference type="RefSeq" id="WP_188173392.1">
    <property type="nucleotide sequence ID" value="NZ_JACVVD010000002.1"/>
</dbReference>
<dbReference type="GO" id="GO:0003677">
    <property type="term" value="F:DNA binding"/>
    <property type="evidence" value="ECO:0007669"/>
    <property type="project" value="InterPro"/>
</dbReference>
<feature type="domain" description="HTH cro/C1-type" evidence="1">
    <location>
        <begin position="5"/>
        <end position="61"/>
    </location>
</feature>
<protein>
    <submittedName>
        <fullName evidence="2">Helix-turn-helix transcriptional regulator</fullName>
    </submittedName>
</protein>
<sequence length="190" mass="22010">MKNNIKAIRKIRNVSQQVIADALGVTITAVNKWENNFKIKIPEKRVKEIAQLLGVNEVDILAEDLNTDKIKLTTAREALAKLERSGLIEVSYVDKDLLSDKQLKAINERFTWKQSMHPKIESFVEENFSKAFSYKEQVAIGKNINLYLEEDSYKLEFLQRVVQFLTDSDSNRNESNPFFADLADLYEKHR</sequence>
<dbReference type="SMART" id="SM00530">
    <property type="entry name" value="HTH_XRE"/>
    <property type="match status" value="1"/>
</dbReference>
<comment type="caution">
    <text evidence="2">The sequence shown here is derived from an EMBL/GenBank/DDBJ whole genome shotgun (WGS) entry which is preliminary data.</text>
</comment>
<dbReference type="Proteomes" id="UP000650466">
    <property type="component" value="Unassembled WGS sequence"/>
</dbReference>
<evidence type="ECO:0000259" key="1">
    <source>
        <dbReference type="PROSITE" id="PS50943"/>
    </source>
</evidence>